<evidence type="ECO:0000259" key="7">
    <source>
        <dbReference type="PROSITE" id="PS50975"/>
    </source>
</evidence>
<dbReference type="InterPro" id="IPR011764">
    <property type="entry name" value="Biotin_carboxylation_dom"/>
</dbReference>
<dbReference type="SUPFAM" id="SSF51246">
    <property type="entry name" value="Rudiment single hybrid motif"/>
    <property type="match status" value="1"/>
</dbReference>
<dbReference type="InterPro" id="IPR011761">
    <property type="entry name" value="ATP-grasp"/>
</dbReference>
<dbReference type="GO" id="GO:0046872">
    <property type="term" value="F:metal ion binding"/>
    <property type="evidence" value="ECO:0007669"/>
    <property type="project" value="InterPro"/>
</dbReference>
<organism evidence="9 10">
    <name type="scientific">Serratia rubidaea</name>
    <name type="common">Serratia marinorubra</name>
    <dbReference type="NCBI Taxonomy" id="61652"/>
    <lineage>
        <taxon>Bacteria</taxon>
        <taxon>Pseudomonadati</taxon>
        <taxon>Pseudomonadota</taxon>
        <taxon>Gammaproteobacteria</taxon>
        <taxon>Enterobacterales</taxon>
        <taxon>Yersiniaceae</taxon>
        <taxon>Serratia</taxon>
    </lineage>
</organism>
<dbReference type="InterPro" id="IPR005479">
    <property type="entry name" value="CPAse_ATP-bd"/>
</dbReference>
<proteinExistence type="predicted"/>
<dbReference type="Gene3D" id="3.30.470.20">
    <property type="entry name" value="ATP-grasp fold, B domain"/>
    <property type="match status" value="1"/>
</dbReference>
<feature type="domain" description="Biotin carboxylation" evidence="8">
    <location>
        <begin position="1"/>
        <end position="172"/>
    </location>
</feature>
<evidence type="ECO:0000313" key="9">
    <source>
        <dbReference type="EMBL" id="VTP61113.1"/>
    </source>
</evidence>
<dbReference type="PANTHER" id="PTHR18866">
    <property type="entry name" value="CARBOXYLASE:PYRUVATE/ACETYL-COA/PROPIONYL-COA CARBOXYLASE"/>
    <property type="match status" value="1"/>
</dbReference>
<evidence type="ECO:0000313" key="10">
    <source>
        <dbReference type="Proteomes" id="UP000307968"/>
    </source>
</evidence>
<dbReference type="GO" id="GO:0005524">
    <property type="term" value="F:ATP binding"/>
    <property type="evidence" value="ECO:0007669"/>
    <property type="project" value="UniProtKB-UniRule"/>
</dbReference>
<evidence type="ECO:0000256" key="6">
    <source>
        <dbReference type="PROSITE-ProRule" id="PRU00409"/>
    </source>
</evidence>
<dbReference type="EMBL" id="LR590463">
    <property type="protein sequence ID" value="VTP61113.1"/>
    <property type="molecule type" value="Genomic_DNA"/>
</dbReference>
<dbReference type="GO" id="GO:0016787">
    <property type="term" value="F:hydrolase activity"/>
    <property type="evidence" value="ECO:0007669"/>
    <property type="project" value="UniProtKB-KW"/>
</dbReference>
<dbReference type="InterPro" id="IPR011054">
    <property type="entry name" value="Rudment_hybrid_motif"/>
</dbReference>
<keyword evidence="3" id="KW-0378">Hydrolase</keyword>
<dbReference type="InterPro" id="IPR005482">
    <property type="entry name" value="Biotin_COase_C"/>
</dbReference>
<feature type="domain" description="ATP-grasp" evidence="7">
    <location>
        <begin position="1"/>
        <end position="45"/>
    </location>
</feature>
<dbReference type="AlphaFoldDB" id="A0A4V6JGX9"/>
<protein>
    <submittedName>
        <fullName evidence="9">Acetyl-/propionyl-coenzyme A carboxylase alpha chain</fullName>
    </submittedName>
</protein>
<dbReference type="SMART" id="SM00878">
    <property type="entry name" value="Biotin_carb_C"/>
    <property type="match status" value="1"/>
</dbReference>
<keyword evidence="4 6" id="KW-0067">ATP-binding</keyword>
<name>A0A4V6JGX9_SERRU</name>
<keyword evidence="5" id="KW-0092">Biotin</keyword>
<evidence type="ECO:0000256" key="2">
    <source>
        <dbReference type="ARBA" id="ARBA00022741"/>
    </source>
</evidence>
<dbReference type="Pfam" id="PF02785">
    <property type="entry name" value="Biotin_carb_C"/>
    <property type="match status" value="1"/>
</dbReference>
<keyword evidence="2 6" id="KW-0547">Nucleotide-binding</keyword>
<evidence type="ECO:0000256" key="3">
    <source>
        <dbReference type="ARBA" id="ARBA00022801"/>
    </source>
</evidence>
<dbReference type="PROSITE" id="PS50975">
    <property type="entry name" value="ATP_GRASP"/>
    <property type="match status" value="1"/>
</dbReference>
<dbReference type="Pfam" id="PF02626">
    <property type="entry name" value="CT_A_B"/>
    <property type="match status" value="1"/>
</dbReference>
<accession>A0A4V6JGX9</accession>
<dbReference type="GO" id="GO:0004847">
    <property type="term" value="F:urea carboxylase activity"/>
    <property type="evidence" value="ECO:0007669"/>
    <property type="project" value="TreeGrafter"/>
</dbReference>
<dbReference type="Pfam" id="PF02786">
    <property type="entry name" value="CPSase_L_D2"/>
    <property type="match status" value="1"/>
</dbReference>
<evidence type="ECO:0000256" key="1">
    <source>
        <dbReference type="ARBA" id="ARBA00022598"/>
    </source>
</evidence>
<dbReference type="SUPFAM" id="SSF56059">
    <property type="entry name" value="Glutathione synthetase ATP-binding domain-like"/>
    <property type="match status" value="1"/>
</dbReference>
<dbReference type="InterPro" id="IPR050856">
    <property type="entry name" value="Biotin_carboxylase_complex"/>
</dbReference>
<evidence type="ECO:0000256" key="5">
    <source>
        <dbReference type="ARBA" id="ARBA00023267"/>
    </source>
</evidence>
<evidence type="ECO:0000259" key="8">
    <source>
        <dbReference type="PROSITE" id="PS50979"/>
    </source>
</evidence>
<dbReference type="PANTHER" id="PTHR18866:SF128">
    <property type="entry name" value="UREA AMIDOLYASE"/>
    <property type="match status" value="1"/>
</dbReference>
<reference evidence="9 10" key="1">
    <citation type="submission" date="2019-05" db="EMBL/GenBank/DDBJ databases">
        <authorList>
            <consortium name="Pathogen Informatics"/>
        </authorList>
    </citation>
    <scope>NUCLEOTIDE SEQUENCE [LARGE SCALE GENOMIC DNA]</scope>
    <source>
        <strain evidence="9 10">NCTC12971</strain>
    </source>
</reference>
<dbReference type="InterPro" id="IPR003778">
    <property type="entry name" value="CT_A_B"/>
</dbReference>
<dbReference type="PROSITE" id="PS50979">
    <property type="entry name" value="BC"/>
    <property type="match status" value="1"/>
</dbReference>
<evidence type="ECO:0000256" key="4">
    <source>
        <dbReference type="ARBA" id="ARBA00022840"/>
    </source>
</evidence>
<gene>
    <name evidence="9" type="primary">accA1_2</name>
    <name evidence="9" type="ORF">NCTC12971_01621</name>
</gene>
<dbReference type="Proteomes" id="UP000307968">
    <property type="component" value="Chromosome"/>
</dbReference>
<sequence>MEFIYDAVRDEFYFLEVNTRLQVEHPVTEQVTGLDLIECMLQVAAGDALDWTALQRAPRGAAIEARIYAEDPLKNFQPSPGVLTEVAFPPEVRVDGWVSSGSEVSAFYDPLLAKLIVYGEDRAEALAKMQQALDATRLHGIATNLDYLRQVVATRTFRDRRGLDRPAGRLCLSPHCIEVLQPGTYSSVQDYPGRLGYWDIGVPPSGPMDDFAFRLANRIVGNHPSAAGWSLPCRGRRCASTATPPSR</sequence>
<keyword evidence="1" id="KW-0436">Ligase</keyword>
<dbReference type="PROSITE" id="PS00867">
    <property type="entry name" value="CPSASE_2"/>
    <property type="match status" value="1"/>
</dbReference>